<reference evidence="2 3" key="1">
    <citation type="submission" date="2019-08" db="EMBL/GenBank/DDBJ databases">
        <title>Archangium and Cystobacter genomes.</title>
        <authorList>
            <person name="Chen I.-C.K."/>
            <person name="Wielgoss S."/>
        </authorList>
    </citation>
    <scope>NUCLEOTIDE SEQUENCE [LARGE SCALE GENOMIC DNA]</scope>
    <source>
        <strain evidence="2 3">Cbm 6</strain>
    </source>
</reference>
<feature type="compositionally biased region" description="Low complexity" evidence="1">
    <location>
        <begin position="252"/>
        <end position="268"/>
    </location>
</feature>
<evidence type="ECO:0000313" key="2">
    <source>
        <dbReference type="EMBL" id="WNG52362.1"/>
    </source>
</evidence>
<proteinExistence type="predicted"/>
<accession>A0ABY9XAC9</accession>
<keyword evidence="3" id="KW-1185">Reference proteome</keyword>
<evidence type="ECO:0000313" key="3">
    <source>
        <dbReference type="Proteomes" id="UP001611383"/>
    </source>
</evidence>
<dbReference type="EMBL" id="CP043494">
    <property type="protein sequence ID" value="WNG52362.1"/>
    <property type="molecule type" value="Genomic_DNA"/>
</dbReference>
<organism evidence="2 3">
    <name type="scientific">Archangium minus</name>
    <dbReference type="NCBI Taxonomy" id="83450"/>
    <lineage>
        <taxon>Bacteria</taxon>
        <taxon>Pseudomonadati</taxon>
        <taxon>Myxococcota</taxon>
        <taxon>Myxococcia</taxon>
        <taxon>Myxococcales</taxon>
        <taxon>Cystobacterineae</taxon>
        <taxon>Archangiaceae</taxon>
        <taxon>Archangium</taxon>
    </lineage>
</organism>
<dbReference type="Proteomes" id="UP001611383">
    <property type="component" value="Chromosome"/>
</dbReference>
<evidence type="ECO:0000256" key="1">
    <source>
        <dbReference type="SAM" id="MobiDB-lite"/>
    </source>
</evidence>
<feature type="region of interest" description="Disordered" evidence="1">
    <location>
        <begin position="207"/>
        <end position="268"/>
    </location>
</feature>
<sequence>MSRKLWMIGGLGLALGGCATKVAPVQYNLGLARAEYRDYAKARANICNEEPRVVTDELGSMNKLLTEFLSSTEQVKNPKSVDHARALETLKEAEGSLGKVLDVYQANLGAVRKCDFAKSGAIAELAQQGTGLLEQSRERMTESSQLIAVKHAQQKWLEEAPQREQTARQTWCAKNPEVGSTDLYYARKFADGRTEWLFCDGHIVQSGPKGGEPTLVSPDGLSAKDRRKVKPPRYIEAANGYPAEEMDKQPTSAAEPSAPAHSSSAGGN</sequence>
<evidence type="ECO:0008006" key="4">
    <source>
        <dbReference type="Google" id="ProtNLM"/>
    </source>
</evidence>
<name>A0ABY9XAC9_9BACT</name>
<dbReference type="PROSITE" id="PS51257">
    <property type="entry name" value="PROKAR_LIPOPROTEIN"/>
    <property type="match status" value="1"/>
</dbReference>
<gene>
    <name evidence="2" type="ORF">F0U60_12920</name>
</gene>
<protein>
    <recommendedName>
        <fullName evidence="4">Lipoprotein</fullName>
    </recommendedName>
</protein>